<sequence>MAFTVATAKVNITPTLSSNPYMAGYGTPDGGRLATSSTPYQPLWVRAAVIRENGAPRLILSVDILAIPRTMHQRIRPRLLALANWATSDILLQATHTHNGPTLVDALHPFTTYGMVQLDQIRAYSSWLEDRIVEAAQSALGAAQTSVTLDYQVIQQTWSVNRAGLRYVETDVPVLVCRRSNGTPAVVIFGYGTHPVAAGDRSLFDGDYPAGACNYIENRSDAFALFLLGPAGDQNPAGSPPSWALRDQWGDSLGSAVLSAAQSAGRALTGPITTRYQEVGLPLDIDTSAGNLAALRNAYAARLPNPSGFPAYYVRHAQMMMARIDSGNVATSVPSPFQVWTIGGGTPLRMAFVGGEMVSGYAVYFRSKYGGSAGIWIGGYANESCCYIPTNEYFSPYMTAGSYEGGWDTDAPGIAGGSMTVYGHIAHFRAGTNGVESTLINALTAMLG</sequence>
<comment type="caution">
    <text evidence="1">The sequence shown here is derived from an EMBL/GenBank/DDBJ whole genome shotgun (WGS) entry which is preliminary data.</text>
</comment>
<dbReference type="RefSeq" id="WP_344298939.1">
    <property type="nucleotide sequence ID" value="NZ_BAAAQW010000003.1"/>
</dbReference>
<evidence type="ECO:0008006" key="3">
    <source>
        <dbReference type="Google" id="ProtNLM"/>
    </source>
</evidence>
<name>A0ABN3BS96_9MICC</name>
<accession>A0ABN3BS96</accession>
<organism evidence="1 2">
    <name type="scientific">Sinomonas flava</name>
    <dbReference type="NCBI Taxonomy" id="496857"/>
    <lineage>
        <taxon>Bacteria</taxon>
        <taxon>Bacillati</taxon>
        <taxon>Actinomycetota</taxon>
        <taxon>Actinomycetes</taxon>
        <taxon>Micrococcales</taxon>
        <taxon>Micrococcaceae</taxon>
        <taxon>Sinomonas</taxon>
    </lineage>
</organism>
<reference evidence="1 2" key="1">
    <citation type="journal article" date="2019" name="Int. J. Syst. Evol. Microbiol.">
        <title>The Global Catalogue of Microorganisms (GCM) 10K type strain sequencing project: providing services to taxonomists for standard genome sequencing and annotation.</title>
        <authorList>
            <consortium name="The Broad Institute Genomics Platform"/>
            <consortium name="The Broad Institute Genome Sequencing Center for Infectious Disease"/>
            <person name="Wu L."/>
            <person name="Ma J."/>
        </authorList>
    </citation>
    <scope>NUCLEOTIDE SEQUENCE [LARGE SCALE GENOMIC DNA]</scope>
    <source>
        <strain evidence="1 2">JCM 16034</strain>
    </source>
</reference>
<proteinExistence type="predicted"/>
<keyword evidence="2" id="KW-1185">Reference proteome</keyword>
<dbReference type="EMBL" id="BAAAQW010000003">
    <property type="protein sequence ID" value="GAA2199053.1"/>
    <property type="molecule type" value="Genomic_DNA"/>
</dbReference>
<gene>
    <name evidence="1" type="ORF">GCM10009849_14070</name>
</gene>
<dbReference type="Proteomes" id="UP001500432">
    <property type="component" value="Unassembled WGS sequence"/>
</dbReference>
<evidence type="ECO:0000313" key="1">
    <source>
        <dbReference type="EMBL" id="GAA2199053.1"/>
    </source>
</evidence>
<protein>
    <recommendedName>
        <fullName evidence="3">Neutral/alkaline non-lysosomal ceramidase N-terminal domain-containing protein</fullName>
    </recommendedName>
</protein>
<evidence type="ECO:0000313" key="2">
    <source>
        <dbReference type="Proteomes" id="UP001500432"/>
    </source>
</evidence>